<dbReference type="PANTHER" id="PTHR39963">
    <property type="entry name" value="SLL0983 PROTEIN"/>
    <property type="match status" value="1"/>
</dbReference>
<feature type="domain" description="MnmC-like methyltransferase" evidence="1">
    <location>
        <begin position="108"/>
        <end position="229"/>
    </location>
</feature>
<name>A0A1I4Y5F7_9NEIS</name>
<dbReference type="PANTHER" id="PTHR39963:SF1">
    <property type="entry name" value="MNMC-LIKE METHYLTRANSFERASE DOMAIN-CONTAINING PROTEIN"/>
    <property type="match status" value="1"/>
</dbReference>
<dbReference type="GO" id="GO:0004808">
    <property type="term" value="F:tRNA (5-methylaminomethyl-2-thiouridylate)(34)-methyltransferase activity"/>
    <property type="evidence" value="ECO:0007669"/>
    <property type="project" value="InterPro"/>
</dbReference>
<dbReference type="AlphaFoldDB" id="A0A1I4Y5F7"/>
<proteinExistence type="predicted"/>
<reference evidence="3" key="1">
    <citation type="submission" date="2016-10" db="EMBL/GenBank/DDBJ databases">
        <authorList>
            <person name="Varghese N."/>
            <person name="Submissions S."/>
        </authorList>
    </citation>
    <scope>NUCLEOTIDE SEQUENCE [LARGE SCALE GENOMIC DNA]</scope>
    <source>
        <strain evidence="3">DSM 6150</strain>
    </source>
</reference>
<dbReference type="SUPFAM" id="SSF53335">
    <property type="entry name" value="S-adenosyl-L-methionine-dependent methyltransferases"/>
    <property type="match status" value="1"/>
</dbReference>
<organism evidence="2 3">
    <name type="scientific">Formivibrio citricus</name>
    <dbReference type="NCBI Taxonomy" id="83765"/>
    <lineage>
        <taxon>Bacteria</taxon>
        <taxon>Pseudomonadati</taxon>
        <taxon>Pseudomonadota</taxon>
        <taxon>Betaproteobacteria</taxon>
        <taxon>Neisseriales</taxon>
        <taxon>Chitinibacteraceae</taxon>
        <taxon>Formivibrio</taxon>
    </lineage>
</organism>
<dbReference type="RefSeq" id="WP_091192783.1">
    <property type="nucleotide sequence ID" value="NZ_FOVE01000007.1"/>
</dbReference>
<keyword evidence="2" id="KW-0489">Methyltransferase</keyword>
<keyword evidence="2" id="KW-0808">Transferase</keyword>
<dbReference type="GO" id="GO:0016645">
    <property type="term" value="F:oxidoreductase activity, acting on the CH-NH group of donors"/>
    <property type="evidence" value="ECO:0007669"/>
    <property type="project" value="InterPro"/>
</dbReference>
<dbReference type="GO" id="GO:0032259">
    <property type="term" value="P:methylation"/>
    <property type="evidence" value="ECO:0007669"/>
    <property type="project" value="UniProtKB-KW"/>
</dbReference>
<keyword evidence="3" id="KW-1185">Reference proteome</keyword>
<evidence type="ECO:0000259" key="1">
    <source>
        <dbReference type="Pfam" id="PF05430"/>
    </source>
</evidence>
<dbReference type="InterPro" id="IPR047785">
    <property type="entry name" value="tRNA_MNMC2"/>
</dbReference>
<accession>A0A1I4Y5F7</accession>
<dbReference type="Gene3D" id="3.40.50.150">
    <property type="entry name" value="Vaccinia Virus protein VP39"/>
    <property type="match status" value="1"/>
</dbReference>
<gene>
    <name evidence="2" type="ORF">SAMN05660284_01226</name>
</gene>
<evidence type="ECO:0000313" key="2">
    <source>
        <dbReference type="EMBL" id="SFN33257.1"/>
    </source>
</evidence>
<protein>
    <submittedName>
        <fullName evidence="2">tRNA U34 5-methylaminomethyl-2-thiouridine-forming methyltransferase MnmC</fullName>
    </submittedName>
</protein>
<dbReference type="InterPro" id="IPR029063">
    <property type="entry name" value="SAM-dependent_MTases_sf"/>
</dbReference>
<dbReference type="EMBL" id="FOVE01000007">
    <property type="protein sequence ID" value="SFN33257.1"/>
    <property type="molecule type" value="Genomic_DNA"/>
</dbReference>
<dbReference type="STRING" id="83765.SAMN05660284_01226"/>
<dbReference type="Pfam" id="PF05430">
    <property type="entry name" value="Methyltransf_30"/>
    <property type="match status" value="1"/>
</dbReference>
<sequence length="232" mass="25694">MIQPAEVVLSSDGIPFSAVFDDVYHTADGGLGQALHVFLAGNGLPQRWQGRDAFTILETGFGLGLNFLVTWQAWRCDPLRSRRLHFISVEKFPFLPQDLQRLHAAWPQFSSLSADLVKAWPPLSGGRHDLFLDEGSVQLTLLLGDAREQFPLLEAQADAVYLDGFAPSKNPDMWSLPIFEQLYRLAVPGCTLATWSVAGMVRNGLKQAGFAVCKTQGFGGKRQMLKGYREKS</sequence>
<dbReference type="NCBIfam" id="NF033855">
    <property type="entry name" value="tRNA_MNMC2"/>
    <property type="match status" value="1"/>
</dbReference>
<dbReference type="InterPro" id="IPR008471">
    <property type="entry name" value="MnmC-like_methylTransf"/>
</dbReference>
<evidence type="ECO:0000313" key="3">
    <source>
        <dbReference type="Proteomes" id="UP000242869"/>
    </source>
</evidence>
<dbReference type="OrthoDB" id="9786494at2"/>
<dbReference type="Proteomes" id="UP000242869">
    <property type="component" value="Unassembled WGS sequence"/>
</dbReference>